<dbReference type="GO" id="GO:0003677">
    <property type="term" value="F:DNA binding"/>
    <property type="evidence" value="ECO:0007669"/>
    <property type="project" value="InterPro"/>
</dbReference>
<dbReference type="EMBL" id="OU892281">
    <property type="protein sequence ID" value="CAG9768792.1"/>
    <property type="molecule type" value="Genomic_DNA"/>
</dbReference>
<gene>
    <name evidence="3" type="ORF">CEUTPL_LOCUS9314</name>
</gene>
<reference evidence="3" key="1">
    <citation type="submission" date="2022-01" db="EMBL/GenBank/DDBJ databases">
        <authorList>
            <person name="King R."/>
        </authorList>
    </citation>
    <scope>NUCLEOTIDE SEQUENCE</scope>
</reference>
<protein>
    <recommendedName>
        <fullName evidence="2">HTH psq-type domain-containing protein</fullName>
    </recommendedName>
</protein>
<sequence length="117" mass="12936">MSRVYEGKTTRGAYGGRYSRAELQSDVQDIMEGRKTIRGAAELYNIPKTTLKHYVRGTRGKGIVSSAGKGGGGKLSLPVEHEKQLVKCIKTMERRSFGPSRQEVLDVVQVYTQSNNS</sequence>
<evidence type="ECO:0000256" key="1">
    <source>
        <dbReference type="ARBA" id="ARBA00004123"/>
    </source>
</evidence>
<dbReference type="SUPFAM" id="SSF46689">
    <property type="entry name" value="Homeodomain-like"/>
    <property type="match status" value="1"/>
</dbReference>
<evidence type="ECO:0000259" key="2">
    <source>
        <dbReference type="Pfam" id="PF05225"/>
    </source>
</evidence>
<dbReference type="OrthoDB" id="6765115at2759"/>
<dbReference type="AlphaFoldDB" id="A0A9N9QPY4"/>
<dbReference type="InterPro" id="IPR009057">
    <property type="entry name" value="Homeodomain-like_sf"/>
</dbReference>
<keyword evidence="4" id="KW-1185">Reference proteome</keyword>
<comment type="subcellular location">
    <subcellularLocation>
        <location evidence="1">Nucleus</location>
    </subcellularLocation>
</comment>
<evidence type="ECO:0000313" key="4">
    <source>
        <dbReference type="Proteomes" id="UP001152799"/>
    </source>
</evidence>
<dbReference type="GO" id="GO:0005634">
    <property type="term" value="C:nucleus"/>
    <property type="evidence" value="ECO:0007669"/>
    <property type="project" value="UniProtKB-SubCell"/>
</dbReference>
<organism evidence="3 4">
    <name type="scientific">Ceutorhynchus assimilis</name>
    <name type="common">cabbage seed weevil</name>
    <dbReference type="NCBI Taxonomy" id="467358"/>
    <lineage>
        <taxon>Eukaryota</taxon>
        <taxon>Metazoa</taxon>
        <taxon>Ecdysozoa</taxon>
        <taxon>Arthropoda</taxon>
        <taxon>Hexapoda</taxon>
        <taxon>Insecta</taxon>
        <taxon>Pterygota</taxon>
        <taxon>Neoptera</taxon>
        <taxon>Endopterygota</taxon>
        <taxon>Coleoptera</taxon>
        <taxon>Polyphaga</taxon>
        <taxon>Cucujiformia</taxon>
        <taxon>Curculionidae</taxon>
        <taxon>Ceutorhynchinae</taxon>
        <taxon>Ceutorhynchus</taxon>
    </lineage>
</organism>
<proteinExistence type="predicted"/>
<dbReference type="InterPro" id="IPR007889">
    <property type="entry name" value="HTH_Psq"/>
</dbReference>
<name>A0A9N9QPY4_9CUCU</name>
<feature type="domain" description="HTH psq-type" evidence="2">
    <location>
        <begin position="27"/>
        <end position="58"/>
    </location>
</feature>
<accession>A0A9N9QPY4</accession>
<dbReference type="Pfam" id="PF05225">
    <property type="entry name" value="HTH_psq"/>
    <property type="match status" value="1"/>
</dbReference>
<evidence type="ECO:0000313" key="3">
    <source>
        <dbReference type="EMBL" id="CAG9768792.1"/>
    </source>
</evidence>
<dbReference type="Proteomes" id="UP001152799">
    <property type="component" value="Chromosome 5"/>
</dbReference>
<dbReference type="Gene3D" id="1.10.10.60">
    <property type="entry name" value="Homeodomain-like"/>
    <property type="match status" value="1"/>
</dbReference>